<accession>A0A2H0BII3</accession>
<protein>
    <submittedName>
        <fullName evidence="1">Uncharacterized protein</fullName>
    </submittedName>
</protein>
<sequence>MRKEDLSTPIRLATTLALAVSGCTRSMSSAPVPDYGATTNSMAATLGAMETHLAELKTAQSSTQVPTETLEPIATATATEAATPEKIATGENVEVGDWNVEIFDGATDQMRGWIEELKNLDPVKWPNFPNVDNPQAGFVAANGLEYGMAESVYCQQDQTCDIPISAGHYRIITADYDIPGIDACMGSEANQGCGIMLINVGDVTANFRDAKVDTGFTVFGRYWNGDKLPEAIYGGLSHVANNMLNLNSALNPDGSVNAGANCSVREGCKSVRLAFAIISGNELLVKGVTTVNR</sequence>
<evidence type="ECO:0000313" key="2">
    <source>
        <dbReference type="Proteomes" id="UP000229847"/>
    </source>
</evidence>
<dbReference type="EMBL" id="PCSW01000090">
    <property type="protein sequence ID" value="PIP57467.1"/>
    <property type="molecule type" value="Genomic_DNA"/>
</dbReference>
<gene>
    <name evidence="1" type="ORF">COX03_02950</name>
</gene>
<reference evidence="1 2" key="1">
    <citation type="submission" date="2017-09" db="EMBL/GenBank/DDBJ databases">
        <title>Depth-based differentiation of microbial function through sediment-hosted aquifers and enrichment of novel symbionts in the deep terrestrial subsurface.</title>
        <authorList>
            <person name="Probst A.J."/>
            <person name="Ladd B."/>
            <person name="Jarett J.K."/>
            <person name="Geller-Mcgrath D.E."/>
            <person name="Sieber C.M."/>
            <person name="Emerson J.B."/>
            <person name="Anantharaman K."/>
            <person name="Thomas B.C."/>
            <person name="Malmstrom R."/>
            <person name="Stieglmeier M."/>
            <person name="Klingl A."/>
            <person name="Woyke T."/>
            <person name="Ryan C.M."/>
            <person name="Banfield J.F."/>
        </authorList>
    </citation>
    <scope>NUCLEOTIDE SEQUENCE [LARGE SCALE GENOMIC DNA]</scope>
    <source>
        <strain evidence="1">CG22_combo_CG10-13_8_21_14_all_39_10</strain>
    </source>
</reference>
<organism evidence="1 2">
    <name type="scientific">Candidatus Woesebacteria bacterium CG22_combo_CG10-13_8_21_14_all_39_10</name>
    <dbReference type="NCBI Taxonomy" id="1975059"/>
    <lineage>
        <taxon>Bacteria</taxon>
        <taxon>Candidatus Woeseibacteriota</taxon>
    </lineage>
</organism>
<evidence type="ECO:0000313" key="1">
    <source>
        <dbReference type="EMBL" id="PIP57467.1"/>
    </source>
</evidence>
<proteinExistence type="predicted"/>
<dbReference type="AlphaFoldDB" id="A0A2H0BII3"/>
<name>A0A2H0BII3_9BACT</name>
<comment type="caution">
    <text evidence="1">The sequence shown here is derived from an EMBL/GenBank/DDBJ whole genome shotgun (WGS) entry which is preliminary data.</text>
</comment>
<dbReference type="Proteomes" id="UP000229847">
    <property type="component" value="Unassembled WGS sequence"/>
</dbReference>
<dbReference type="PROSITE" id="PS51257">
    <property type="entry name" value="PROKAR_LIPOPROTEIN"/>
    <property type="match status" value="1"/>
</dbReference>